<comment type="similarity">
    <text evidence="1">Belongs to the ATP-dependent AMP-binding enzyme family.</text>
</comment>
<proteinExistence type="inferred from homology"/>
<reference evidence="4 5" key="1">
    <citation type="journal article" date="2021" name="Hortic Res">
        <title>Chromosome-scale assembly of the Dendrobium chrysotoxum genome enhances the understanding of orchid evolution.</title>
        <authorList>
            <person name="Zhang Y."/>
            <person name="Zhang G.Q."/>
            <person name="Zhang D."/>
            <person name="Liu X.D."/>
            <person name="Xu X.Y."/>
            <person name="Sun W.H."/>
            <person name="Yu X."/>
            <person name="Zhu X."/>
            <person name="Wang Z.W."/>
            <person name="Zhao X."/>
            <person name="Zhong W.Y."/>
            <person name="Chen H."/>
            <person name="Yin W.L."/>
            <person name="Huang T."/>
            <person name="Niu S.C."/>
            <person name="Liu Z.J."/>
        </authorList>
    </citation>
    <scope>NUCLEOTIDE SEQUENCE [LARGE SCALE GENOMIC DNA]</scope>
    <source>
        <strain evidence="4">Lindl</strain>
    </source>
</reference>
<dbReference type="InterPro" id="IPR025110">
    <property type="entry name" value="AMP-bd_C"/>
</dbReference>
<dbReference type="EMBL" id="JAGFBR010000019">
    <property type="protein sequence ID" value="KAH0449193.1"/>
    <property type="molecule type" value="Genomic_DNA"/>
</dbReference>
<sequence length="127" mass="13993">MAGEKILPIEVDAILLSHPAIAEAVAFSVPNDKYGEEINFFREKISPIEVDAVLLSHPAIAEVVAFGEPYDKYGEEINCAIISKKVADIDVEDVKKHCKKNLAAFKVPKRIFITDSLSKTAIGKIQR</sequence>
<comment type="caution">
    <text evidence="4">The sequence shown here is derived from an EMBL/GenBank/DDBJ whole genome shotgun (WGS) entry which is preliminary data.</text>
</comment>
<dbReference type="InterPro" id="IPR045851">
    <property type="entry name" value="AMP-bd_C_sf"/>
</dbReference>
<dbReference type="PANTHER" id="PTHR43201:SF5">
    <property type="entry name" value="MEDIUM-CHAIN ACYL-COA LIGASE ACSF2, MITOCHONDRIAL"/>
    <property type="match status" value="1"/>
</dbReference>
<dbReference type="Pfam" id="PF13193">
    <property type="entry name" value="AMP-binding_C"/>
    <property type="match status" value="1"/>
</dbReference>
<keyword evidence="2" id="KW-0436">Ligase</keyword>
<evidence type="ECO:0000313" key="4">
    <source>
        <dbReference type="EMBL" id="KAH0449193.1"/>
    </source>
</evidence>
<dbReference type="GO" id="GO:0006631">
    <property type="term" value="P:fatty acid metabolic process"/>
    <property type="evidence" value="ECO:0007669"/>
    <property type="project" value="TreeGrafter"/>
</dbReference>
<dbReference type="Gene3D" id="3.30.300.30">
    <property type="match status" value="2"/>
</dbReference>
<protein>
    <recommendedName>
        <fullName evidence="3">AMP-binding enzyme C-terminal domain-containing protein</fullName>
    </recommendedName>
</protein>
<dbReference type="Proteomes" id="UP000775213">
    <property type="component" value="Unassembled WGS sequence"/>
</dbReference>
<name>A0AAV7G0K1_DENCH</name>
<evidence type="ECO:0000259" key="3">
    <source>
        <dbReference type="Pfam" id="PF13193"/>
    </source>
</evidence>
<dbReference type="SUPFAM" id="SSF56801">
    <property type="entry name" value="Acetyl-CoA synthetase-like"/>
    <property type="match status" value="2"/>
</dbReference>
<evidence type="ECO:0000256" key="1">
    <source>
        <dbReference type="ARBA" id="ARBA00006432"/>
    </source>
</evidence>
<feature type="domain" description="AMP-binding enzyme C-terminal" evidence="3">
    <location>
        <begin position="49"/>
        <end position="124"/>
    </location>
</feature>
<organism evidence="4 5">
    <name type="scientific">Dendrobium chrysotoxum</name>
    <name type="common">Orchid</name>
    <dbReference type="NCBI Taxonomy" id="161865"/>
    <lineage>
        <taxon>Eukaryota</taxon>
        <taxon>Viridiplantae</taxon>
        <taxon>Streptophyta</taxon>
        <taxon>Embryophyta</taxon>
        <taxon>Tracheophyta</taxon>
        <taxon>Spermatophyta</taxon>
        <taxon>Magnoliopsida</taxon>
        <taxon>Liliopsida</taxon>
        <taxon>Asparagales</taxon>
        <taxon>Orchidaceae</taxon>
        <taxon>Epidendroideae</taxon>
        <taxon>Malaxideae</taxon>
        <taxon>Dendrobiinae</taxon>
        <taxon>Dendrobium</taxon>
    </lineage>
</organism>
<accession>A0AAV7G0K1</accession>
<evidence type="ECO:0000313" key="5">
    <source>
        <dbReference type="Proteomes" id="UP000775213"/>
    </source>
</evidence>
<keyword evidence="5" id="KW-1185">Reference proteome</keyword>
<gene>
    <name evidence="4" type="ORF">IEQ34_022993</name>
</gene>
<evidence type="ECO:0000256" key="2">
    <source>
        <dbReference type="ARBA" id="ARBA00022598"/>
    </source>
</evidence>
<dbReference type="PANTHER" id="PTHR43201">
    <property type="entry name" value="ACYL-COA SYNTHETASE"/>
    <property type="match status" value="1"/>
</dbReference>
<dbReference type="AlphaFoldDB" id="A0AAV7G0K1"/>
<dbReference type="GO" id="GO:0031956">
    <property type="term" value="F:medium-chain fatty acid-CoA ligase activity"/>
    <property type="evidence" value="ECO:0007669"/>
    <property type="project" value="TreeGrafter"/>
</dbReference>